<evidence type="ECO:0000256" key="1">
    <source>
        <dbReference type="SAM" id="Phobius"/>
    </source>
</evidence>
<feature type="transmembrane region" description="Helical" evidence="1">
    <location>
        <begin position="12"/>
        <end position="35"/>
    </location>
</feature>
<dbReference type="AlphaFoldDB" id="A0AAW8CGZ3"/>
<keyword evidence="1" id="KW-0472">Membrane</keyword>
<evidence type="ECO:0008006" key="4">
    <source>
        <dbReference type="Google" id="ProtNLM"/>
    </source>
</evidence>
<dbReference type="Proteomes" id="UP001230466">
    <property type="component" value="Unassembled WGS sequence"/>
</dbReference>
<proteinExistence type="predicted"/>
<accession>A0AAW8CGZ3</accession>
<comment type="caution">
    <text evidence="2">The sequence shown here is derived from an EMBL/GenBank/DDBJ whole genome shotgun (WGS) entry which is preliminary data.</text>
</comment>
<evidence type="ECO:0000313" key="3">
    <source>
        <dbReference type="Proteomes" id="UP001230466"/>
    </source>
</evidence>
<dbReference type="RefSeq" id="WP_211598198.1">
    <property type="nucleotide sequence ID" value="NZ_JAGRQI010000012.1"/>
</dbReference>
<protein>
    <recommendedName>
        <fullName evidence="4">Hemophilus-specific protein</fullName>
    </recommendedName>
</protein>
<reference evidence="2" key="1">
    <citation type="journal article" date="2023" name="Front. Microbiol.">
        <title>Phylogeography and host specificity of Pasteurellaceae pathogenic to sea-farmed fish in the north-east Atlantic.</title>
        <authorList>
            <person name="Gulla S."/>
            <person name="Colquhoun D.J."/>
            <person name="Olsen A.B."/>
            <person name="Spilsberg B."/>
            <person name="Lagesen K."/>
            <person name="Aakesson C.P."/>
            <person name="Strom S."/>
            <person name="Manji F."/>
            <person name="Birkbeck T.H."/>
            <person name="Nilsen H.K."/>
        </authorList>
    </citation>
    <scope>NUCLEOTIDE SEQUENCE</scope>
    <source>
        <strain evidence="2">VIB1234</strain>
    </source>
</reference>
<keyword evidence="1" id="KW-0812">Transmembrane</keyword>
<name>A0AAW8CGZ3_9PAST</name>
<feature type="transmembrane region" description="Helical" evidence="1">
    <location>
        <begin position="41"/>
        <end position="60"/>
    </location>
</feature>
<keyword evidence="1" id="KW-1133">Transmembrane helix</keyword>
<evidence type="ECO:0000313" key="2">
    <source>
        <dbReference type="EMBL" id="MDP8186909.1"/>
    </source>
</evidence>
<dbReference type="EMBL" id="JASAYJ010000006">
    <property type="protein sequence ID" value="MDP8186909.1"/>
    <property type="molecule type" value="Genomic_DNA"/>
</dbReference>
<organism evidence="2 3">
    <name type="scientific">Pasteurella atlantica</name>
    <dbReference type="NCBI Taxonomy" id="2827233"/>
    <lineage>
        <taxon>Bacteria</taxon>
        <taxon>Pseudomonadati</taxon>
        <taxon>Pseudomonadota</taxon>
        <taxon>Gammaproteobacteria</taxon>
        <taxon>Pasteurellales</taxon>
        <taxon>Pasteurellaceae</taxon>
        <taxon>Pasteurella</taxon>
    </lineage>
</organism>
<sequence length="89" mass="10543">MRNTFNSIKLTTIDIIKLMLAILMIFGGIVWASYIFSSVPYYYFIIAILGLFLAIAIVLYRHNKLINIELEKKRKEQEEKEKVRYIIIK</sequence>
<gene>
    <name evidence="2" type="ORF">QJU78_03825</name>
</gene>